<feature type="region of interest" description="Disordered" evidence="4">
    <location>
        <begin position="393"/>
        <end position="441"/>
    </location>
</feature>
<feature type="compositionally biased region" description="Basic residues" evidence="4">
    <location>
        <begin position="551"/>
        <end position="561"/>
    </location>
</feature>
<dbReference type="InterPro" id="IPR000182">
    <property type="entry name" value="GNAT_dom"/>
</dbReference>
<dbReference type="EMBL" id="LHPM01000017">
    <property type="protein sequence ID" value="OAL64252.1"/>
    <property type="molecule type" value="Genomic_DNA"/>
</dbReference>
<dbReference type="Gene3D" id="3.40.630.30">
    <property type="match status" value="1"/>
</dbReference>
<feature type="region of interest" description="Disordered" evidence="4">
    <location>
        <begin position="988"/>
        <end position="1015"/>
    </location>
</feature>
<dbReference type="Gene3D" id="1.10.287.1490">
    <property type="match status" value="1"/>
</dbReference>
<keyword evidence="2" id="KW-0012">Acyltransferase</keyword>
<feature type="region of interest" description="Disordered" evidence="4">
    <location>
        <begin position="742"/>
        <end position="788"/>
    </location>
</feature>
<feature type="compositionally biased region" description="Basic and acidic residues" evidence="4">
    <location>
        <begin position="222"/>
        <end position="248"/>
    </location>
</feature>
<dbReference type="Gene3D" id="1.20.120.330">
    <property type="entry name" value="Nucleotidyltransferases domain 2"/>
    <property type="match status" value="1"/>
</dbReference>
<dbReference type="VEuPathDB" id="FungiDB:TERG_05450"/>
<feature type="domain" description="N-acetyltransferase" evidence="6">
    <location>
        <begin position="1228"/>
        <end position="1408"/>
    </location>
</feature>
<dbReference type="InterPro" id="IPR051016">
    <property type="entry name" value="Diverse_Substrate_AcTransf"/>
</dbReference>
<feature type="compositionally biased region" description="Basic and acidic residues" evidence="4">
    <location>
        <begin position="776"/>
        <end position="785"/>
    </location>
</feature>
<keyword evidence="1" id="KW-0808">Transferase</keyword>
<feature type="compositionally biased region" description="Low complexity" evidence="4">
    <location>
        <begin position="537"/>
        <end position="550"/>
    </location>
</feature>
<sequence>MFQRIRGAIDARIAEEQARQRASQETLSRSNSAARKSNNASPSQRTSRIKQDSSGIPSRGPDPAEFDGETITGDDEPMAETASSNQGSEKGGFGNPGQQPGQQAKGDAKEASTAGLKDGSMNELPTDIRVRLRRLDKLEARYQELLKAYRAAHARVLTIEPFETALRENTPLTSITDPRALTEYLNQISLKGDMVVEELKRVSSERDEFRAKVEAAEKSAKDAWNEVSKLKSKNDSTGETQAEDKKDATQAPPISPPGAETSENPKKSPTPSVASMATAIPSLSIFSPKTKPVSSPPPVEETEEFFSFDNEIPRLESEIKSRDKEITGLKSQIKTLTNDLAVARESTEGMVHSLESATRELSGLREHKDLQEAKLVSQESSFKEQIAALESRLASASSELDNSTAEMGKLRSQIKEKEEEMSRIKADMNAQEKSKANDKEAGKRLEILQGVVTNLKSQLKEAEDTMSSLKVELSAKTAETDSLSAVVSFIDKGLDDNETWKSARDRISHGEYVDFAEIKRSIRGADPSKPTEDVNIPAATKAAPAAATAGSKKKNKKKKKGTKQESDEAVEVSNANIPPQNSSTISDLELKIQKLETEIADKDSAIDRLCLRLKGEENLREEIETLQDEVVSLGQDHVEAKDKVKELLAEKSALEKRAAEFEKEIASLRLSSTQSSDAEKAHKGLSVEFEDLKSKALILETDLNAAQQLAASRFKDLSDLRDTLQKLQPELRSLRAESAELKKAKEELKTKTSQVSDLEHKHDDLRSEIKGLQSSVEEKDSEVKTLRQKISQETNGRLKAEQALEVAQGDLRYSEGKKQEAIEANEKTLRDLSKAEEELRASQSRLRDAEEQVSQLNRDIEQLRDDIKLKTAQYSSAQSLMSSMRDQASEMAMQVKETTERCESLEEEVADAHRLLSERSREGETMRRMLSDIEMKADIKVREHKERLEAVIEERDRAEDEANSVNRRRAREIEELRTKARDAEKALRRVEEDKDEVEHAQREWKRRRGELESQLERSNQELAEVKEAMSHLRDALDESERHARDLEKEKTALRRSIEETNQRLEKLKRTNKSLATDLKASQLPNKRGIDSGNRSPRSSLESARQRGVTSPPPGTSSGRNGSITRNDTPTPIDYVYLKNVLLQFLEQKDRNHQKQLIPVLGMLLHFDPTDEQKWILFLECSQPSQQTSDSLSKGQSINPTAWLASRLPGLQLKTVRTHAARFFDRESDWIVELTRQADIPIILQFINELAEYEKAQHEVQATLSSLRETLSFPDSPKRGSVYTFLITPPATEADGSPKPVGMALFFYNYSTWRSAPGVYLEDLYVQPAYRGKGYGFKLLQTLAQEVIRIGGKRLEWSVLKWNEPSIKFYKSIGAAPKDEWLGMCVSGDALNNLAGLEKPTLELSLSLSSPSSNDLSELRLFGEPQDKSSSLSCAGPDDSRFCHRWSPELVCDDSFRRRLVVNLDA</sequence>
<evidence type="ECO:0000313" key="8">
    <source>
        <dbReference type="Proteomes" id="UP000243015"/>
    </source>
</evidence>
<feature type="compositionally biased region" description="Basic and acidic residues" evidence="4">
    <location>
        <begin position="1030"/>
        <end position="1068"/>
    </location>
</feature>
<dbReference type="PANTHER" id="PTHR10545">
    <property type="entry name" value="DIAMINE N-ACETYLTRANSFERASE"/>
    <property type="match status" value="1"/>
</dbReference>
<evidence type="ECO:0000256" key="4">
    <source>
        <dbReference type="SAM" id="MobiDB-lite"/>
    </source>
</evidence>
<feature type="compositionally biased region" description="Polar residues" evidence="4">
    <location>
        <begin position="573"/>
        <end position="585"/>
    </location>
</feature>
<evidence type="ECO:0000259" key="6">
    <source>
        <dbReference type="PROSITE" id="PS51186"/>
    </source>
</evidence>
<proteinExistence type="predicted"/>
<accession>A0A178EW10</accession>
<dbReference type="VEuPathDB" id="FungiDB:TERG_05449"/>
<evidence type="ECO:0000313" key="7">
    <source>
        <dbReference type="EMBL" id="OAL64252.1"/>
    </source>
</evidence>
<dbReference type="GO" id="GO:0008080">
    <property type="term" value="F:N-acetyltransferase activity"/>
    <property type="evidence" value="ECO:0007669"/>
    <property type="project" value="UniProtKB-ARBA"/>
</dbReference>
<dbReference type="Pfam" id="PF01465">
    <property type="entry name" value="GRIP"/>
    <property type="match status" value="1"/>
</dbReference>
<gene>
    <name evidence="7" type="ORF">A7C99_4910</name>
</gene>
<feature type="region of interest" description="Disordered" evidence="4">
    <location>
        <begin position="1030"/>
        <end position="1129"/>
    </location>
</feature>
<dbReference type="InterPro" id="IPR000237">
    <property type="entry name" value="GRIP_dom"/>
</dbReference>
<feature type="domain" description="GRIP" evidence="5">
    <location>
        <begin position="1127"/>
        <end position="1177"/>
    </location>
</feature>
<reference evidence="7 8" key="1">
    <citation type="submission" date="2016-05" db="EMBL/GenBank/DDBJ databases">
        <title>Genome sequencing of Trichophyton rubrum CMCC(F)T1i isolated from hair.</title>
        <authorList>
            <person name="Zhan P."/>
            <person name="Tao Y."/>
            <person name="Liu W."/>
        </authorList>
    </citation>
    <scope>NUCLEOTIDE SEQUENCE [LARGE SCALE GENOMIC DNA]</scope>
    <source>
        <strain evidence="8">CMCC(F)T1i</strain>
    </source>
</reference>
<feature type="compositionally biased region" description="Basic and acidic residues" evidence="4">
    <location>
        <begin position="757"/>
        <end position="769"/>
    </location>
</feature>
<feature type="compositionally biased region" description="Low complexity" evidence="4">
    <location>
        <begin position="20"/>
        <end position="43"/>
    </location>
</feature>
<dbReference type="SMART" id="SM00755">
    <property type="entry name" value="Grip"/>
    <property type="match status" value="1"/>
</dbReference>
<evidence type="ECO:0000256" key="2">
    <source>
        <dbReference type="ARBA" id="ARBA00023315"/>
    </source>
</evidence>
<feature type="compositionally biased region" description="Basic and acidic residues" evidence="4">
    <location>
        <begin position="413"/>
        <end position="441"/>
    </location>
</feature>
<dbReference type="CDD" id="cd04301">
    <property type="entry name" value="NAT_SF"/>
    <property type="match status" value="1"/>
</dbReference>
<dbReference type="InterPro" id="IPR016181">
    <property type="entry name" value="Acyl_CoA_acyltransferase"/>
</dbReference>
<feature type="compositionally biased region" description="Polar residues" evidence="4">
    <location>
        <begin position="1092"/>
        <end position="1102"/>
    </location>
</feature>
<evidence type="ECO:0000259" key="5">
    <source>
        <dbReference type="PROSITE" id="PS50913"/>
    </source>
</evidence>
<dbReference type="Proteomes" id="UP000243015">
    <property type="component" value="Unassembled WGS sequence"/>
</dbReference>
<dbReference type="FunFam" id="3.40.630.30:FF:000086">
    <property type="entry name" value="Acetyltransferase, GNAT family, putative"/>
    <property type="match status" value="1"/>
</dbReference>
<protein>
    <submittedName>
        <fullName evidence="7">Viral A-type inclusion protein repeat protein</fullName>
    </submittedName>
</protein>
<keyword evidence="3" id="KW-0175">Coiled coil</keyword>
<name>A0A178EW10_TRIRU</name>
<dbReference type="SUPFAM" id="SSF90257">
    <property type="entry name" value="Myosin rod fragments"/>
    <property type="match status" value="1"/>
</dbReference>
<evidence type="ECO:0000256" key="3">
    <source>
        <dbReference type="SAM" id="Coils"/>
    </source>
</evidence>
<dbReference type="Pfam" id="PF00583">
    <property type="entry name" value="Acetyltransf_1"/>
    <property type="match status" value="1"/>
</dbReference>
<dbReference type="PANTHER" id="PTHR10545:SF29">
    <property type="entry name" value="GH14572P-RELATED"/>
    <property type="match status" value="1"/>
</dbReference>
<feature type="coiled-coil region" evidence="3">
    <location>
        <begin position="585"/>
        <end position="671"/>
    </location>
</feature>
<dbReference type="Gene3D" id="1.20.5.340">
    <property type="match status" value="1"/>
</dbReference>
<organism evidence="7 8">
    <name type="scientific">Trichophyton rubrum</name>
    <name type="common">Athlete's foot fungus</name>
    <name type="synonym">Epidermophyton rubrum</name>
    <dbReference type="NCBI Taxonomy" id="5551"/>
    <lineage>
        <taxon>Eukaryota</taxon>
        <taxon>Fungi</taxon>
        <taxon>Dikarya</taxon>
        <taxon>Ascomycota</taxon>
        <taxon>Pezizomycotina</taxon>
        <taxon>Eurotiomycetes</taxon>
        <taxon>Eurotiomycetidae</taxon>
        <taxon>Onygenales</taxon>
        <taxon>Arthrodermataceae</taxon>
        <taxon>Trichophyton</taxon>
    </lineage>
</organism>
<dbReference type="SUPFAM" id="SSF55729">
    <property type="entry name" value="Acyl-CoA N-acyltransferases (Nat)"/>
    <property type="match status" value="1"/>
</dbReference>
<feature type="region of interest" description="Disordered" evidence="4">
    <location>
        <begin position="520"/>
        <end position="585"/>
    </location>
</feature>
<feature type="compositionally biased region" description="Acidic residues" evidence="4">
    <location>
        <begin position="64"/>
        <end position="78"/>
    </location>
</feature>
<evidence type="ECO:0000256" key="1">
    <source>
        <dbReference type="ARBA" id="ARBA00022679"/>
    </source>
</evidence>
<dbReference type="PROSITE" id="PS50913">
    <property type="entry name" value="GRIP"/>
    <property type="match status" value="1"/>
</dbReference>
<feature type="coiled-coil region" evidence="3">
    <location>
        <begin position="128"/>
        <end position="155"/>
    </location>
</feature>
<feature type="region of interest" description="Disordered" evidence="4">
    <location>
        <begin position="222"/>
        <end position="302"/>
    </location>
</feature>
<comment type="caution">
    <text evidence="7">The sequence shown here is derived from an EMBL/GenBank/DDBJ whole genome shotgun (WGS) entry which is preliminary data.</text>
</comment>
<dbReference type="PROSITE" id="PS51186">
    <property type="entry name" value="GNAT"/>
    <property type="match status" value="1"/>
</dbReference>
<feature type="compositionally biased region" description="Polar residues" evidence="4">
    <location>
        <begin position="1115"/>
        <end position="1129"/>
    </location>
</feature>
<feature type="region of interest" description="Disordered" evidence="4">
    <location>
        <begin position="15"/>
        <end position="122"/>
    </location>
</feature>